<evidence type="ECO:0000313" key="3">
    <source>
        <dbReference type="Proteomes" id="UP000541558"/>
    </source>
</evidence>
<proteinExistence type="predicted"/>
<organism evidence="2 3">
    <name type="scientific">Ephemerocybe angulata</name>
    <dbReference type="NCBI Taxonomy" id="980116"/>
    <lineage>
        <taxon>Eukaryota</taxon>
        <taxon>Fungi</taxon>
        <taxon>Dikarya</taxon>
        <taxon>Basidiomycota</taxon>
        <taxon>Agaricomycotina</taxon>
        <taxon>Agaricomycetes</taxon>
        <taxon>Agaricomycetidae</taxon>
        <taxon>Agaricales</taxon>
        <taxon>Agaricineae</taxon>
        <taxon>Psathyrellaceae</taxon>
        <taxon>Ephemerocybe</taxon>
    </lineage>
</organism>
<gene>
    <name evidence="2" type="ORF">D9611_009826</name>
</gene>
<dbReference type="EMBL" id="JAACJK010000008">
    <property type="protein sequence ID" value="KAF5339329.1"/>
    <property type="molecule type" value="Genomic_DNA"/>
</dbReference>
<comment type="caution">
    <text evidence="2">The sequence shown here is derived from an EMBL/GenBank/DDBJ whole genome shotgun (WGS) entry which is preliminary data.</text>
</comment>
<sequence length="304" mass="34317">MIYTKGCHPCGGGTPEVDRCALQTSSDDEGWACAAGAAMARARGNAAESDARRTRSNLCHLKVRSSKISVKRERIGTLPRRAQLTKDDPRYPWPIDFDAVPFKECDKDDDFDTVAARLRESISRQQILQQTTVPYDNSPHGARNRRSKLARRARYSQHKFAAHGSSLRETRLRGLDTTEKGSLIQPSNLLTAQRTTIPPSTTAHTAVAVDMDKAYTTRISTNSGLTTPEREDRRHQPENTTRAISKRGRRVTVAQKPRSYTLRHTTTSRHAMEVRLKRATEYRILPCKRGPAYHSTRLRRHDMA</sequence>
<name>A0A8H5FJQ4_9AGAR</name>
<reference evidence="2 3" key="1">
    <citation type="journal article" date="2020" name="ISME J.">
        <title>Uncovering the hidden diversity of litter-decomposition mechanisms in mushroom-forming fungi.</title>
        <authorList>
            <person name="Floudas D."/>
            <person name="Bentzer J."/>
            <person name="Ahren D."/>
            <person name="Johansson T."/>
            <person name="Persson P."/>
            <person name="Tunlid A."/>
        </authorList>
    </citation>
    <scope>NUCLEOTIDE SEQUENCE [LARGE SCALE GENOMIC DNA]</scope>
    <source>
        <strain evidence="2 3">CBS 175.51</strain>
    </source>
</reference>
<accession>A0A8H5FJQ4</accession>
<feature type="region of interest" description="Disordered" evidence="1">
    <location>
        <begin position="222"/>
        <end position="242"/>
    </location>
</feature>
<keyword evidence="3" id="KW-1185">Reference proteome</keyword>
<dbReference type="Proteomes" id="UP000541558">
    <property type="component" value="Unassembled WGS sequence"/>
</dbReference>
<protein>
    <submittedName>
        <fullName evidence="2">Uncharacterized protein</fullName>
    </submittedName>
</protein>
<evidence type="ECO:0000313" key="2">
    <source>
        <dbReference type="EMBL" id="KAF5339329.1"/>
    </source>
</evidence>
<evidence type="ECO:0000256" key="1">
    <source>
        <dbReference type="SAM" id="MobiDB-lite"/>
    </source>
</evidence>
<feature type="compositionally biased region" description="Basic and acidic residues" evidence="1">
    <location>
        <begin position="228"/>
        <end position="237"/>
    </location>
</feature>
<dbReference type="AlphaFoldDB" id="A0A8H5FJQ4"/>